<dbReference type="Proteomes" id="UP000009223">
    <property type="component" value="Chromosome"/>
</dbReference>
<accession>F5YRA7</accession>
<name>F5YRA7_TREPZ</name>
<dbReference type="KEGG" id="tpi:TREPR_2625"/>
<evidence type="ECO:0000259" key="1">
    <source>
        <dbReference type="Pfam" id="PF00149"/>
    </source>
</evidence>
<dbReference type="HOGENOM" id="CLU_095253_0_0_12"/>
<dbReference type="Pfam" id="PF00149">
    <property type="entry name" value="Metallophos"/>
    <property type="match status" value="1"/>
</dbReference>
<reference evidence="2 3" key="2">
    <citation type="journal article" date="2011" name="ISME J.">
        <title>RNA-seq reveals cooperative metabolic interactions between two termite-gut spirochete species in co-culture.</title>
        <authorList>
            <person name="Rosenthal A.Z."/>
            <person name="Matson E.G."/>
            <person name="Eldar A."/>
            <person name="Leadbetter J.R."/>
        </authorList>
    </citation>
    <scope>NUCLEOTIDE SEQUENCE [LARGE SCALE GENOMIC DNA]</scope>
    <source>
        <strain evidence="3">ATCC BAA-887 / DSM 12427 / ZAS-2</strain>
    </source>
</reference>
<dbReference type="GO" id="GO:0016787">
    <property type="term" value="F:hydrolase activity"/>
    <property type="evidence" value="ECO:0007669"/>
    <property type="project" value="InterPro"/>
</dbReference>
<gene>
    <name evidence="2" type="ordered locus">TREPR_2625</name>
</gene>
<proteinExistence type="predicted"/>
<dbReference type="EMBL" id="CP001843">
    <property type="protein sequence ID" value="AEF85867.1"/>
    <property type="molecule type" value="Genomic_DNA"/>
</dbReference>
<dbReference type="RefSeq" id="WP_015707598.1">
    <property type="nucleotide sequence ID" value="NC_015578.1"/>
</dbReference>
<sequence length="222" mass="26015">MKILCISDQIDPLVYSPSIKERFGGVDLVLCAGDLPMEYLDFVVSSLNKPLLFVFGNHDLSDFYYYRKDRSAPLQWENRVFTGATHVGSKIKTEEGLIVAGLGGSMQYNRGDNQYTNFQMYLEILKLIPGMLINRLFRGRYLDILLTHASPEHIHDRDDPCHRGFRAFLWFMRVFKPKYLIHGHIHLYDLSEVRTTWYEQTLVINAYSHYIIDTEEHNHEQH</sequence>
<feature type="domain" description="Calcineurin-like phosphoesterase" evidence="1">
    <location>
        <begin position="1"/>
        <end position="187"/>
    </location>
</feature>
<dbReference type="InterPro" id="IPR029052">
    <property type="entry name" value="Metallo-depent_PP-like"/>
</dbReference>
<protein>
    <submittedName>
        <fullName evidence="2">Metallophosphoesterase</fullName>
    </submittedName>
</protein>
<dbReference type="AlphaFoldDB" id="F5YRA7"/>
<evidence type="ECO:0000313" key="2">
    <source>
        <dbReference type="EMBL" id="AEF85867.1"/>
    </source>
</evidence>
<dbReference type="eggNOG" id="COG2129">
    <property type="taxonomic scope" value="Bacteria"/>
</dbReference>
<evidence type="ECO:0000313" key="3">
    <source>
        <dbReference type="Proteomes" id="UP000009223"/>
    </source>
</evidence>
<organism evidence="2 3">
    <name type="scientific">Treponema primitia (strain ATCC BAA-887 / DSM 12427 / ZAS-2)</name>
    <dbReference type="NCBI Taxonomy" id="545694"/>
    <lineage>
        <taxon>Bacteria</taxon>
        <taxon>Pseudomonadati</taxon>
        <taxon>Spirochaetota</taxon>
        <taxon>Spirochaetia</taxon>
        <taxon>Spirochaetales</taxon>
        <taxon>Treponemataceae</taxon>
        <taxon>Treponema</taxon>
    </lineage>
</organism>
<dbReference type="OrthoDB" id="9783591at2"/>
<dbReference type="Gene3D" id="3.60.21.10">
    <property type="match status" value="1"/>
</dbReference>
<keyword evidence="3" id="KW-1185">Reference proteome</keyword>
<reference evidence="3" key="1">
    <citation type="submission" date="2009-12" db="EMBL/GenBank/DDBJ databases">
        <title>Complete sequence of Treponema primitia strain ZAS-2.</title>
        <authorList>
            <person name="Tetu S.G."/>
            <person name="Matson E."/>
            <person name="Ren Q."/>
            <person name="Seshadri R."/>
            <person name="Elbourne L."/>
            <person name="Hassan K.A."/>
            <person name="Durkin A."/>
            <person name="Radune D."/>
            <person name="Mohamoud Y."/>
            <person name="Shay R."/>
            <person name="Jin S."/>
            <person name="Zhang X."/>
            <person name="Lucey K."/>
            <person name="Ballor N.R."/>
            <person name="Ottesen E."/>
            <person name="Rosenthal R."/>
            <person name="Allen A."/>
            <person name="Leadbetter J.R."/>
            <person name="Paulsen I.T."/>
        </authorList>
    </citation>
    <scope>NUCLEOTIDE SEQUENCE [LARGE SCALE GENOMIC DNA]</scope>
    <source>
        <strain evidence="3">ATCC BAA-887 / DSM 12427 / ZAS-2</strain>
    </source>
</reference>
<dbReference type="InterPro" id="IPR004843">
    <property type="entry name" value="Calcineurin-like_PHP"/>
</dbReference>
<dbReference type="SUPFAM" id="SSF56300">
    <property type="entry name" value="Metallo-dependent phosphatases"/>
    <property type="match status" value="1"/>
</dbReference>
<dbReference type="STRING" id="545694.TREPR_2625"/>